<proteinExistence type="predicted"/>
<feature type="region of interest" description="Disordered" evidence="1">
    <location>
        <begin position="1"/>
        <end position="71"/>
    </location>
</feature>
<name>A0A0A1TFE7_9HYPO</name>
<dbReference type="AlphaFoldDB" id="A0A0A1TFE7"/>
<dbReference type="HOGENOM" id="CLU_097655_0_1_1"/>
<dbReference type="STRING" id="1531966.A0A0A1TFE7"/>
<dbReference type="OrthoDB" id="5335351at2759"/>
<dbReference type="EMBL" id="CDHN01000002">
    <property type="protein sequence ID" value="CEJ89068.1"/>
    <property type="molecule type" value="Genomic_DNA"/>
</dbReference>
<reference evidence="2 3" key="1">
    <citation type="journal article" date="2015" name="Genome Announc.">
        <title>Draft Genome Sequence and Gene Annotation of the Entomopathogenic Fungus Verticillium hemipterigenum.</title>
        <authorList>
            <person name="Horn F."/>
            <person name="Habel A."/>
            <person name="Scharf D.H."/>
            <person name="Dworschak J."/>
            <person name="Brakhage A.A."/>
            <person name="Guthke R."/>
            <person name="Hertweck C."/>
            <person name="Linde J."/>
        </authorList>
    </citation>
    <scope>NUCLEOTIDE SEQUENCE [LARGE SCALE GENOMIC DNA]</scope>
</reference>
<sequence length="163" mass="18175">MSTTPDSIGPDGQLPLSPDFEPLDHHSNGSSSNTTPTSQKMESDGQQQHQDAPEASTLFREDSAPPSALEPFDWAEFTARYEAALKDATEEEKAILKDAESLSRYFSAWASAASVHDDERATKRLQTRQRFVNLSEEKMAQKQKHYEEVVRAFESALALLRSS</sequence>
<evidence type="ECO:0000313" key="2">
    <source>
        <dbReference type="EMBL" id="CEJ89068.1"/>
    </source>
</evidence>
<evidence type="ECO:0000256" key="1">
    <source>
        <dbReference type="SAM" id="MobiDB-lite"/>
    </source>
</evidence>
<protein>
    <submittedName>
        <fullName evidence="2">Uncharacterized protein</fullName>
    </submittedName>
</protein>
<feature type="compositionally biased region" description="Low complexity" evidence="1">
    <location>
        <begin position="28"/>
        <end position="38"/>
    </location>
</feature>
<accession>A0A0A1TFE7</accession>
<dbReference type="Proteomes" id="UP000039046">
    <property type="component" value="Unassembled WGS sequence"/>
</dbReference>
<gene>
    <name evidence="2" type="ORF">VHEMI04973</name>
</gene>
<evidence type="ECO:0000313" key="3">
    <source>
        <dbReference type="Proteomes" id="UP000039046"/>
    </source>
</evidence>
<keyword evidence="3" id="KW-1185">Reference proteome</keyword>
<organism evidence="2 3">
    <name type="scientific">[Torrubiella] hemipterigena</name>
    <dbReference type="NCBI Taxonomy" id="1531966"/>
    <lineage>
        <taxon>Eukaryota</taxon>
        <taxon>Fungi</taxon>
        <taxon>Dikarya</taxon>
        <taxon>Ascomycota</taxon>
        <taxon>Pezizomycotina</taxon>
        <taxon>Sordariomycetes</taxon>
        <taxon>Hypocreomycetidae</taxon>
        <taxon>Hypocreales</taxon>
        <taxon>Clavicipitaceae</taxon>
        <taxon>Clavicipitaceae incertae sedis</taxon>
        <taxon>'Torrubiella' clade</taxon>
    </lineage>
</organism>